<dbReference type="InterPro" id="IPR009501">
    <property type="entry name" value="UCP020269"/>
</dbReference>
<dbReference type="EMBL" id="LOHZ01000023">
    <property type="protein sequence ID" value="KYO67054.1"/>
    <property type="molecule type" value="Genomic_DNA"/>
</dbReference>
<dbReference type="PIRSF" id="PIRSF020269">
    <property type="entry name" value="DUF1121"/>
    <property type="match status" value="1"/>
</dbReference>
<organism evidence="2 3">
    <name type="scientific">Thermovenabulum gondwanense</name>
    <dbReference type="NCBI Taxonomy" id="520767"/>
    <lineage>
        <taxon>Bacteria</taxon>
        <taxon>Bacillati</taxon>
        <taxon>Bacillota</taxon>
        <taxon>Clostridia</taxon>
        <taxon>Thermosediminibacterales</taxon>
        <taxon>Thermosediminibacteraceae</taxon>
        <taxon>Thermovenabulum</taxon>
    </lineage>
</organism>
<keyword evidence="3" id="KW-1185">Reference proteome</keyword>
<dbReference type="Pfam" id="PF02589">
    <property type="entry name" value="LUD_dom"/>
    <property type="match status" value="1"/>
</dbReference>
<evidence type="ECO:0000259" key="1">
    <source>
        <dbReference type="Pfam" id="PF02589"/>
    </source>
</evidence>
<protein>
    <recommendedName>
        <fullName evidence="1">LUD domain-containing protein</fullName>
    </recommendedName>
</protein>
<accession>A0A161PYE9</accession>
<sequence length="216" mass="23776">MTSSKEILNWAYEKNCQKAVESLKKNGFTAVYCTTRKEAVDYIINQAKEASTIGFGGSMTLVELNVAEVLKEMGKELLNHNAPNLSSEEKMAIRRRQLTCDLFLTSTNALTLTGNLVNIDGTGNRAASMFFGPRKIIIIAGRNKIVGSIEEGLNRIKMYAAPANARRLNLSTPCASTGFCADCNSPERICRITTILERKPLLTDIHVLVVNEDLGF</sequence>
<reference evidence="2 3" key="1">
    <citation type="submission" date="2015-12" db="EMBL/GenBank/DDBJ databases">
        <title>Draft genome of Thermovenabulum gondwanense isolated from a red thermophilic microbial mat colonisisng an outflow channel of a bore well.</title>
        <authorList>
            <person name="Patel B.K."/>
        </authorList>
    </citation>
    <scope>NUCLEOTIDE SEQUENCE [LARGE SCALE GENOMIC DNA]</scope>
    <source>
        <strain evidence="2 3">R270</strain>
    </source>
</reference>
<dbReference type="PANTHER" id="PTHR36179:SF2">
    <property type="entry name" value="LUD DOMAIN-CONTAINING PROTEIN"/>
    <property type="match status" value="1"/>
</dbReference>
<dbReference type="Gene3D" id="3.40.50.10420">
    <property type="entry name" value="NagB/RpiA/CoA transferase-like"/>
    <property type="match status" value="1"/>
</dbReference>
<dbReference type="InterPro" id="IPR003741">
    <property type="entry name" value="LUD_dom"/>
</dbReference>
<dbReference type="OrthoDB" id="9809147at2"/>
<gene>
    <name evidence="2" type="ORF">ATZ99_08720</name>
</gene>
<dbReference type="STRING" id="520767.ATZ99_08720"/>
<proteinExistence type="predicted"/>
<dbReference type="SUPFAM" id="SSF100950">
    <property type="entry name" value="NagB/RpiA/CoA transferase-like"/>
    <property type="match status" value="1"/>
</dbReference>
<comment type="caution">
    <text evidence="2">The sequence shown here is derived from an EMBL/GenBank/DDBJ whole genome shotgun (WGS) entry which is preliminary data.</text>
</comment>
<dbReference type="RefSeq" id="WP_068748019.1">
    <property type="nucleotide sequence ID" value="NZ_LOHZ01000023.1"/>
</dbReference>
<feature type="domain" description="LUD" evidence="1">
    <location>
        <begin position="17"/>
        <end position="210"/>
    </location>
</feature>
<dbReference type="Proteomes" id="UP000075737">
    <property type="component" value="Unassembled WGS sequence"/>
</dbReference>
<evidence type="ECO:0000313" key="3">
    <source>
        <dbReference type="Proteomes" id="UP000075737"/>
    </source>
</evidence>
<dbReference type="InterPro" id="IPR037171">
    <property type="entry name" value="NagB/RpiA_transferase-like"/>
</dbReference>
<evidence type="ECO:0000313" key="2">
    <source>
        <dbReference type="EMBL" id="KYO67054.1"/>
    </source>
</evidence>
<dbReference type="InterPro" id="IPR024185">
    <property type="entry name" value="FTHF_cligase-like_sf"/>
</dbReference>
<dbReference type="PANTHER" id="PTHR36179">
    <property type="entry name" value="LUD_DOM DOMAIN-CONTAINING PROTEIN"/>
    <property type="match status" value="1"/>
</dbReference>
<name>A0A161PYE9_9FIRM</name>
<dbReference type="AlphaFoldDB" id="A0A161PYE9"/>
<dbReference type="PATRIC" id="fig|520767.4.peg.967"/>